<dbReference type="EMBL" id="MHCP01000015">
    <property type="protein sequence ID" value="OGY24102.1"/>
    <property type="molecule type" value="Genomic_DNA"/>
</dbReference>
<accession>A0A1G1W8W1</accession>
<keyword evidence="1" id="KW-0812">Transmembrane</keyword>
<dbReference type="InterPro" id="IPR003646">
    <property type="entry name" value="SH3-like_bac-type"/>
</dbReference>
<evidence type="ECO:0000313" key="4">
    <source>
        <dbReference type="Proteomes" id="UP000176631"/>
    </source>
</evidence>
<dbReference type="PROSITE" id="PS51781">
    <property type="entry name" value="SH3B"/>
    <property type="match status" value="1"/>
</dbReference>
<dbReference type="SMART" id="SM00287">
    <property type="entry name" value="SH3b"/>
    <property type="match status" value="1"/>
</dbReference>
<protein>
    <recommendedName>
        <fullName evidence="2">SH3b domain-containing protein</fullName>
    </recommendedName>
</protein>
<dbReference type="AlphaFoldDB" id="A0A1G1W8W1"/>
<evidence type="ECO:0000259" key="2">
    <source>
        <dbReference type="PROSITE" id="PS51781"/>
    </source>
</evidence>
<comment type="caution">
    <text evidence="3">The sequence shown here is derived from an EMBL/GenBank/DDBJ whole genome shotgun (WGS) entry which is preliminary data.</text>
</comment>
<gene>
    <name evidence="3" type="ORF">A2172_00985</name>
</gene>
<dbReference type="Proteomes" id="UP000176631">
    <property type="component" value="Unassembled WGS sequence"/>
</dbReference>
<organism evidence="3 4">
    <name type="scientific">Candidatus Woykebacteria bacterium RBG_13_40_15</name>
    <dbReference type="NCBI Taxonomy" id="1802593"/>
    <lineage>
        <taxon>Bacteria</taxon>
        <taxon>Candidatus Woykeibacteriota</taxon>
    </lineage>
</organism>
<dbReference type="Pfam" id="PF08239">
    <property type="entry name" value="SH3_3"/>
    <property type="match status" value="1"/>
</dbReference>
<keyword evidence="1" id="KW-0472">Membrane</keyword>
<evidence type="ECO:0000256" key="1">
    <source>
        <dbReference type="SAM" id="Phobius"/>
    </source>
</evidence>
<proteinExistence type="predicted"/>
<reference evidence="3 4" key="1">
    <citation type="journal article" date="2016" name="Nat. Commun.">
        <title>Thousands of microbial genomes shed light on interconnected biogeochemical processes in an aquifer system.</title>
        <authorList>
            <person name="Anantharaman K."/>
            <person name="Brown C.T."/>
            <person name="Hug L.A."/>
            <person name="Sharon I."/>
            <person name="Castelle C.J."/>
            <person name="Probst A.J."/>
            <person name="Thomas B.C."/>
            <person name="Singh A."/>
            <person name="Wilkins M.J."/>
            <person name="Karaoz U."/>
            <person name="Brodie E.L."/>
            <person name="Williams K.H."/>
            <person name="Hubbard S.S."/>
            <person name="Banfield J.F."/>
        </authorList>
    </citation>
    <scope>NUCLEOTIDE SEQUENCE [LARGE SCALE GENOMIC DNA]</scope>
</reference>
<keyword evidence="1" id="KW-1133">Transmembrane helix</keyword>
<dbReference type="STRING" id="1802593.A2172_00985"/>
<feature type="transmembrane region" description="Helical" evidence="1">
    <location>
        <begin position="7"/>
        <end position="27"/>
    </location>
</feature>
<dbReference type="InterPro" id="IPR013229">
    <property type="entry name" value="PEGA"/>
</dbReference>
<sequence length="363" mass="39700">MRFLKILLSLIAIIILIIIFGLAFQFFKSSNSILKVETPNFTSKVFLDEKLIGTTPLLKKNLRVGSHTLRLESEISSLDNKKVVFSKKISLTAQNITAINFDFGPNGAFSAGDVRSFQAGGGLSIITTSAKSDIWLDGELVGRGAVSIDPNRGIHKLRVGKSGFYTREMEINIESGSRLIVEVFLSENPFSEIAKLQEGQINSYEIAISASHTSLIDKPEIWAEGVFFYAKTKQMGFDALIDQNGKTYFQNKKSEAKIKAAKASTIGFLKADGQETTGAAKKAFENLAKNYQPAETTATTSSVEILQTPTGILNVRNGPGTAYAIIGQVSPGEKYKLLEDTSGWYKIKAAKEGWISSQYAKKL</sequence>
<name>A0A1G1W8W1_9BACT</name>
<feature type="domain" description="SH3b" evidence="2">
    <location>
        <begin position="298"/>
        <end position="363"/>
    </location>
</feature>
<dbReference type="Pfam" id="PF08308">
    <property type="entry name" value="PEGA"/>
    <property type="match status" value="1"/>
</dbReference>
<dbReference type="Gene3D" id="2.30.30.40">
    <property type="entry name" value="SH3 Domains"/>
    <property type="match status" value="1"/>
</dbReference>
<evidence type="ECO:0000313" key="3">
    <source>
        <dbReference type="EMBL" id="OGY24102.1"/>
    </source>
</evidence>